<dbReference type="InterPro" id="IPR005828">
    <property type="entry name" value="MFS_sugar_transport-like"/>
</dbReference>
<keyword evidence="10 17" id="KW-0378">Hydrolase</keyword>
<dbReference type="SUPFAM" id="SSF103473">
    <property type="entry name" value="MFS general substrate transporter"/>
    <property type="match status" value="1"/>
</dbReference>
<feature type="compositionally biased region" description="Acidic residues" evidence="18">
    <location>
        <begin position="987"/>
        <end position="998"/>
    </location>
</feature>
<evidence type="ECO:0000259" key="20">
    <source>
        <dbReference type="PROSITE" id="PS50850"/>
    </source>
</evidence>
<dbReference type="PROSITE" id="PS50850">
    <property type="entry name" value="MFS"/>
    <property type="match status" value="1"/>
</dbReference>
<comment type="caution">
    <text evidence="22">The sequence shown here is derived from an EMBL/GenBank/DDBJ whole genome shotgun (WGS) entry which is preliminary data.</text>
</comment>
<evidence type="ECO:0000256" key="13">
    <source>
        <dbReference type="ARBA" id="ARBA00023136"/>
    </source>
</evidence>
<dbReference type="Proteomes" id="UP001148786">
    <property type="component" value="Unassembled WGS sequence"/>
</dbReference>
<feature type="transmembrane region" description="Helical" evidence="19">
    <location>
        <begin position="450"/>
        <end position="470"/>
    </location>
</feature>
<dbReference type="GO" id="GO:0016020">
    <property type="term" value="C:membrane"/>
    <property type="evidence" value="ECO:0007669"/>
    <property type="project" value="UniProtKB-SubCell"/>
</dbReference>
<dbReference type="PANTHER" id="PTHR48022">
    <property type="entry name" value="PLASTIDIC GLUCOSE TRANSPORTER 4"/>
    <property type="match status" value="1"/>
</dbReference>
<feature type="transmembrane region" description="Helical" evidence="19">
    <location>
        <begin position="267"/>
        <end position="285"/>
    </location>
</feature>
<dbReference type="InterPro" id="IPR036457">
    <property type="entry name" value="PPM-type-like_dom_sf"/>
</dbReference>
<dbReference type="GO" id="GO:0046872">
    <property type="term" value="F:metal ion binding"/>
    <property type="evidence" value="ECO:0007669"/>
    <property type="project" value="UniProtKB-KW"/>
</dbReference>
<evidence type="ECO:0000256" key="12">
    <source>
        <dbReference type="ARBA" id="ARBA00022989"/>
    </source>
</evidence>
<feature type="region of interest" description="Disordered" evidence="18">
    <location>
        <begin position="970"/>
        <end position="1099"/>
    </location>
</feature>
<feature type="transmembrane region" description="Helical" evidence="19">
    <location>
        <begin position="132"/>
        <end position="153"/>
    </location>
</feature>
<dbReference type="FunFam" id="3.60.40.10:FF:000016">
    <property type="entry name" value="Protein phosphatase 2C"/>
    <property type="match status" value="1"/>
</dbReference>
<feature type="transmembrane region" description="Helical" evidence="19">
    <location>
        <begin position="422"/>
        <end position="443"/>
    </location>
</feature>
<dbReference type="Pfam" id="PF00083">
    <property type="entry name" value="Sugar_tr"/>
    <property type="match status" value="1"/>
</dbReference>
<evidence type="ECO:0000256" key="15">
    <source>
        <dbReference type="ARBA" id="ARBA00048832"/>
    </source>
</evidence>
<evidence type="ECO:0000256" key="1">
    <source>
        <dbReference type="ARBA" id="ARBA00001936"/>
    </source>
</evidence>
<dbReference type="CDD" id="cd00143">
    <property type="entry name" value="PP2Cc"/>
    <property type="match status" value="1"/>
</dbReference>
<dbReference type="SMART" id="SM00332">
    <property type="entry name" value="PP2Cc"/>
    <property type="match status" value="1"/>
</dbReference>
<name>A0A9W8K8K6_9AGAR</name>
<comment type="similarity">
    <text evidence="4 17">Belongs to the PP2C family.</text>
</comment>
<dbReference type="NCBIfam" id="TIGR00879">
    <property type="entry name" value="SP"/>
    <property type="match status" value="1"/>
</dbReference>
<evidence type="ECO:0000313" key="23">
    <source>
        <dbReference type="Proteomes" id="UP001148786"/>
    </source>
</evidence>
<feature type="compositionally biased region" description="Basic and acidic residues" evidence="18">
    <location>
        <begin position="1026"/>
        <end position="1038"/>
    </location>
</feature>
<evidence type="ECO:0000256" key="5">
    <source>
        <dbReference type="ARBA" id="ARBA00010992"/>
    </source>
</evidence>
<keyword evidence="7" id="KW-0813">Transport</keyword>
<comment type="similarity">
    <text evidence="5">Belongs to the major facilitator superfamily. Sugar transporter (TC 2.A.1.1) family.</text>
</comment>
<comment type="catalytic activity">
    <reaction evidence="16">
        <text>myo-inositol(out) + H(+)(out) = myo-inositol(in) + H(+)(in)</text>
        <dbReference type="Rhea" id="RHEA:60364"/>
        <dbReference type="ChEBI" id="CHEBI:15378"/>
        <dbReference type="ChEBI" id="CHEBI:17268"/>
    </reaction>
</comment>
<feature type="domain" description="PPM-type phosphatase" evidence="21">
    <location>
        <begin position="616"/>
        <end position="883"/>
    </location>
</feature>
<feature type="transmembrane region" description="Helical" evidence="19">
    <location>
        <begin position="174"/>
        <end position="193"/>
    </location>
</feature>
<evidence type="ECO:0000256" key="9">
    <source>
        <dbReference type="ARBA" id="ARBA00022723"/>
    </source>
</evidence>
<dbReference type="SUPFAM" id="SSF81606">
    <property type="entry name" value="PP2C-like"/>
    <property type="match status" value="1"/>
</dbReference>
<dbReference type="Gene3D" id="3.60.40.10">
    <property type="entry name" value="PPM-type phosphatase domain"/>
    <property type="match status" value="1"/>
</dbReference>
<proteinExistence type="inferred from homology"/>
<protein>
    <recommendedName>
        <fullName evidence="6">protein-serine/threonine phosphatase</fullName>
        <ecNumber evidence="6">3.1.3.16</ecNumber>
    </recommendedName>
</protein>
<evidence type="ECO:0000259" key="21">
    <source>
        <dbReference type="PROSITE" id="PS51746"/>
    </source>
</evidence>
<feature type="transmembrane region" description="Helical" evidence="19">
    <location>
        <begin position="520"/>
        <end position="539"/>
    </location>
</feature>
<evidence type="ECO:0000256" key="8">
    <source>
        <dbReference type="ARBA" id="ARBA00022692"/>
    </source>
</evidence>
<reference evidence="22" key="1">
    <citation type="submission" date="2022-07" db="EMBL/GenBank/DDBJ databases">
        <title>Genome Sequence of Agrocybe chaxingu.</title>
        <authorList>
            <person name="Buettner E."/>
        </authorList>
    </citation>
    <scope>NUCLEOTIDE SEQUENCE</scope>
    <source>
        <strain evidence="22">MP-N11</strain>
    </source>
</reference>
<evidence type="ECO:0000256" key="2">
    <source>
        <dbReference type="ARBA" id="ARBA00001946"/>
    </source>
</evidence>
<comment type="cofactor">
    <cofactor evidence="1">
        <name>Mn(2+)</name>
        <dbReference type="ChEBI" id="CHEBI:29035"/>
    </cofactor>
</comment>
<feature type="transmembrane region" description="Helical" evidence="19">
    <location>
        <begin position="490"/>
        <end position="513"/>
    </location>
</feature>
<evidence type="ECO:0000256" key="6">
    <source>
        <dbReference type="ARBA" id="ARBA00013081"/>
    </source>
</evidence>
<keyword evidence="14" id="KW-0464">Manganese</keyword>
<keyword evidence="8 19" id="KW-0812">Transmembrane</keyword>
<evidence type="ECO:0000256" key="19">
    <source>
        <dbReference type="SAM" id="Phobius"/>
    </source>
</evidence>
<evidence type="ECO:0000256" key="10">
    <source>
        <dbReference type="ARBA" id="ARBA00022801"/>
    </source>
</evidence>
<evidence type="ECO:0000256" key="17">
    <source>
        <dbReference type="RuleBase" id="RU003465"/>
    </source>
</evidence>
<dbReference type="OrthoDB" id="6133115at2759"/>
<dbReference type="PROSITE" id="PS01032">
    <property type="entry name" value="PPM_1"/>
    <property type="match status" value="1"/>
</dbReference>
<dbReference type="InterPro" id="IPR003663">
    <property type="entry name" value="Sugar/inositol_transpt"/>
</dbReference>
<evidence type="ECO:0000256" key="14">
    <source>
        <dbReference type="ARBA" id="ARBA00023211"/>
    </source>
</evidence>
<feature type="domain" description="Major facilitator superfamily (MFS) profile" evidence="20">
    <location>
        <begin position="108"/>
        <end position="543"/>
    </location>
</feature>
<keyword evidence="11 17" id="KW-0904">Protein phosphatase</keyword>
<feature type="transmembrane region" description="Helical" evidence="19">
    <location>
        <begin position="233"/>
        <end position="255"/>
    </location>
</feature>
<sequence>MPNEKGSTPSASSIDKAVNTHDGFTEHREMLPMTPMEKQIALQAALEIDPGVERFSWAAIHMYLVTLVVCCCSGDSGFDSTVMGGINGMKQYQDYFQMTGVGPKTSIVFGIFTIGSLWFVGGHSFLRYGLLILSALKWNHSGLYAPFVYLAILQQLTRHATPLAYFPDRFGRRFSMFFGNAVLIVGAILTANATNKGMFLGGRFLTGPAWRVVRGASAKSYLAEMAPAPSRGAYLGFLNSFYYVGQMTATGMMVATGRFQSEMSWRLPLYIQVVPAGINALFVFLCPESPRWLYSVGKPDKARMILARFHSNTNDIKSPLVDLEMREIEEKIQINGADKTWWDFRPLFTTPADRYRAYMVILIGTFGQLSGNGLITYFLPILLRNAGITSQDKQLTLNFVNSVTSYIGALSGSAIIDRFGRRKILLLSTISITAILAIVSGLLSSFGNSARANAGITFIYLFMVVFSFGWTPMQALYPAEVLSYQARAKGLAFLGIVAQVSTLINTFGLPVALEKIGWKVYLIFLFWDMFEVVVIYFFVAETKGLTLEEINEIFEKPNPRKYMPSPSFITSTRVSSLTPSTSPPAVSFEHFLCMGQTLSSPATKKHCESGANGRFFYGLTEMQGWRITMEDAHAAVLDLDGPETTSNTFFAVYDGHGGSTVARFAGQNVHKRLVQEESYKEANFETALKRAFLGTDEDLLANPAHTRDPSGCTAVAALITSDNKIYVANAGDSRSVVGIKGEVKPLSFDHKPTGETERARISGAGGYIEYGRVNGNLALSRALGDFDFKRNYGLSPEAQIITANPDVTCHEITEEDEFLVLACDGIWDCLSSQQVVDFVRYQVSEGKELTEIGEMMCDHCLAPDTTSGAGIGCDNMTVLIVAITHGRTKEEWYQWVTERVKTNYGYNTPSTVPQLYAQSRLLSFRARREAQEARERMLSTSSEPQFPSDDFLRRYGLTLTTISGQGISYRPGGSITSDSGQLMFANDDSDEDDSEEEAISGRSFFTESLGLGRAESPDPTKSLKAQLDEYEKDIRDENLNGDMDGDGDSRLKEEMLDGEAPAKSASPTKLPNGDAKGTPEPVEPPQATPLGEIPEPIKA</sequence>
<dbReference type="EC" id="3.1.3.16" evidence="6"/>
<dbReference type="Pfam" id="PF00481">
    <property type="entry name" value="PP2C"/>
    <property type="match status" value="1"/>
</dbReference>
<dbReference type="InterPro" id="IPR005829">
    <property type="entry name" value="Sugar_transporter_CS"/>
</dbReference>
<keyword evidence="12 19" id="KW-1133">Transmembrane helix</keyword>
<dbReference type="InterPro" id="IPR000222">
    <property type="entry name" value="PP2C_BS"/>
</dbReference>
<dbReference type="EMBL" id="JANKHO010000478">
    <property type="protein sequence ID" value="KAJ3509423.1"/>
    <property type="molecule type" value="Genomic_DNA"/>
</dbReference>
<dbReference type="InterPro" id="IPR020846">
    <property type="entry name" value="MFS_dom"/>
</dbReference>
<feature type="transmembrane region" description="Helical" evidence="19">
    <location>
        <begin position="395"/>
        <end position="416"/>
    </location>
</feature>
<dbReference type="FunFam" id="1.20.1250.20:FF:000134">
    <property type="entry name" value="MFS sugar transporter protein"/>
    <property type="match status" value="1"/>
</dbReference>
<feature type="transmembrane region" description="Helical" evidence="19">
    <location>
        <begin position="357"/>
        <end position="383"/>
    </location>
</feature>
<keyword evidence="9" id="KW-0479">Metal-binding</keyword>
<feature type="transmembrane region" description="Helical" evidence="19">
    <location>
        <begin position="107"/>
        <end position="126"/>
    </location>
</feature>
<keyword evidence="23" id="KW-1185">Reference proteome</keyword>
<comment type="catalytic activity">
    <reaction evidence="15">
        <text>O-phospho-L-threonyl-[protein] + H2O = L-threonyl-[protein] + phosphate</text>
        <dbReference type="Rhea" id="RHEA:47004"/>
        <dbReference type="Rhea" id="RHEA-COMP:11060"/>
        <dbReference type="Rhea" id="RHEA-COMP:11605"/>
        <dbReference type="ChEBI" id="CHEBI:15377"/>
        <dbReference type="ChEBI" id="CHEBI:30013"/>
        <dbReference type="ChEBI" id="CHEBI:43474"/>
        <dbReference type="ChEBI" id="CHEBI:61977"/>
        <dbReference type="EC" id="3.1.3.16"/>
    </reaction>
    <physiologicalReaction direction="left-to-right" evidence="15">
        <dbReference type="Rhea" id="RHEA:47005"/>
    </physiologicalReaction>
</comment>
<gene>
    <name evidence="22" type="ORF">NLJ89_g5230</name>
</gene>
<dbReference type="InterPro" id="IPR001932">
    <property type="entry name" value="PPM-type_phosphatase-like_dom"/>
</dbReference>
<evidence type="ECO:0000256" key="7">
    <source>
        <dbReference type="ARBA" id="ARBA00022448"/>
    </source>
</evidence>
<evidence type="ECO:0000256" key="4">
    <source>
        <dbReference type="ARBA" id="ARBA00006702"/>
    </source>
</evidence>
<dbReference type="PANTHER" id="PTHR48022:SF79">
    <property type="entry name" value="LACTOSE PERMEASE, PUTATIVE (AFU_ORTHOLOGUE AFUA_6G01860)-RELATED"/>
    <property type="match status" value="1"/>
</dbReference>
<evidence type="ECO:0000313" key="22">
    <source>
        <dbReference type="EMBL" id="KAJ3509423.1"/>
    </source>
</evidence>
<dbReference type="GO" id="GO:0005351">
    <property type="term" value="F:carbohydrate:proton symporter activity"/>
    <property type="evidence" value="ECO:0007669"/>
    <property type="project" value="TreeGrafter"/>
</dbReference>
<evidence type="ECO:0000256" key="18">
    <source>
        <dbReference type="SAM" id="MobiDB-lite"/>
    </source>
</evidence>
<dbReference type="AlphaFoldDB" id="A0A9W8K8K6"/>
<comment type="cofactor">
    <cofactor evidence="2">
        <name>Mg(2+)</name>
        <dbReference type="ChEBI" id="CHEBI:18420"/>
    </cofactor>
</comment>
<dbReference type="PROSITE" id="PS00216">
    <property type="entry name" value="SUGAR_TRANSPORT_1"/>
    <property type="match status" value="1"/>
</dbReference>
<evidence type="ECO:0000256" key="16">
    <source>
        <dbReference type="ARBA" id="ARBA00049119"/>
    </source>
</evidence>
<evidence type="ECO:0000256" key="11">
    <source>
        <dbReference type="ARBA" id="ARBA00022912"/>
    </source>
</evidence>
<dbReference type="GO" id="GO:0004722">
    <property type="term" value="F:protein serine/threonine phosphatase activity"/>
    <property type="evidence" value="ECO:0007669"/>
    <property type="project" value="UniProtKB-EC"/>
</dbReference>
<comment type="subcellular location">
    <subcellularLocation>
        <location evidence="3">Membrane</location>
        <topology evidence="3">Multi-pass membrane protein</topology>
    </subcellularLocation>
</comment>
<evidence type="ECO:0000256" key="3">
    <source>
        <dbReference type="ARBA" id="ARBA00004141"/>
    </source>
</evidence>
<dbReference type="InterPro" id="IPR036259">
    <property type="entry name" value="MFS_trans_sf"/>
</dbReference>
<accession>A0A9W8K8K6</accession>
<dbReference type="Gene3D" id="1.20.1250.20">
    <property type="entry name" value="MFS general substrate transporter like domains"/>
    <property type="match status" value="1"/>
</dbReference>
<dbReference type="InterPro" id="IPR050360">
    <property type="entry name" value="MFS_Sugar_Transporters"/>
</dbReference>
<organism evidence="22 23">
    <name type="scientific">Agrocybe chaxingu</name>
    <dbReference type="NCBI Taxonomy" id="84603"/>
    <lineage>
        <taxon>Eukaryota</taxon>
        <taxon>Fungi</taxon>
        <taxon>Dikarya</taxon>
        <taxon>Basidiomycota</taxon>
        <taxon>Agaricomycotina</taxon>
        <taxon>Agaricomycetes</taxon>
        <taxon>Agaricomycetidae</taxon>
        <taxon>Agaricales</taxon>
        <taxon>Agaricineae</taxon>
        <taxon>Strophariaceae</taxon>
        <taxon>Agrocybe</taxon>
    </lineage>
</organism>
<dbReference type="PROSITE" id="PS51746">
    <property type="entry name" value="PPM_2"/>
    <property type="match status" value="1"/>
</dbReference>
<keyword evidence="13 19" id="KW-0472">Membrane</keyword>